<evidence type="ECO:0000256" key="1">
    <source>
        <dbReference type="SAM" id="Phobius"/>
    </source>
</evidence>
<evidence type="ECO:0000313" key="2">
    <source>
        <dbReference type="EMBL" id="GEN72943.1"/>
    </source>
</evidence>
<keyword evidence="1" id="KW-0472">Membrane</keyword>
<name>A0A511YCM5_9FLAO</name>
<sequence length="265" mass="31438">MQFVNLDVSCNFIKISVKMKQLFLTFFFLSHLVLFSQKKDTSNVNNSIVNHKNGVQKIEIKNEALEKYFNNLSNKKESENSIWETLIPLLIGAFLTLGTQVFFDFRKEKKEKTNQILESKSELEKLIFLIKHNYDELAMHKAHKHYWYAQYQYEENLEKPNENDVIKFYNYHIESGNKAIQTENIIAENFSNFTKEISKIQQLTKQNTEINELYTAYLSFRPQKPKDIMSVNRAELYDLGSDEESKLKQEYEEYIKILNKIKAKI</sequence>
<keyword evidence="1" id="KW-1133">Transmembrane helix</keyword>
<feature type="transmembrane region" description="Helical" evidence="1">
    <location>
        <begin position="21"/>
        <end position="37"/>
    </location>
</feature>
<feature type="transmembrane region" description="Helical" evidence="1">
    <location>
        <begin position="82"/>
        <end position="103"/>
    </location>
</feature>
<accession>A0A511YCM5</accession>
<comment type="caution">
    <text evidence="2">The sequence shown here is derived from an EMBL/GenBank/DDBJ whole genome shotgun (WGS) entry which is preliminary data.</text>
</comment>
<dbReference type="EMBL" id="BJYI01000011">
    <property type="protein sequence ID" value="GEN72943.1"/>
    <property type="molecule type" value="Genomic_DNA"/>
</dbReference>
<keyword evidence="1" id="KW-0812">Transmembrane</keyword>
<reference evidence="2 3" key="1">
    <citation type="submission" date="2019-07" db="EMBL/GenBank/DDBJ databases">
        <title>Whole genome shotgun sequence of Chryseobacterium lathyri NBRC 105250.</title>
        <authorList>
            <person name="Hosoyama A."/>
            <person name="Uohara A."/>
            <person name="Ohji S."/>
            <person name="Ichikawa N."/>
        </authorList>
    </citation>
    <scope>NUCLEOTIDE SEQUENCE [LARGE SCALE GENOMIC DNA]</scope>
    <source>
        <strain evidence="2 3">NBRC 105250</strain>
    </source>
</reference>
<gene>
    <name evidence="2" type="ORF">CLA01_30150</name>
</gene>
<dbReference type="Proteomes" id="UP000321150">
    <property type="component" value="Unassembled WGS sequence"/>
</dbReference>
<protein>
    <submittedName>
        <fullName evidence="2">Uncharacterized protein</fullName>
    </submittedName>
</protein>
<evidence type="ECO:0000313" key="3">
    <source>
        <dbReference type="Proteomes" id="UP000321150"/>
    </source>
</evidence>
<organism evidence="2 3">
    <name type="scientific">Chryseobacterium lathyri</name>
    <dbReference type="NCBI Taxonomy" id="395933"/>
    <lineage>
        <taxon>Bacteria</taxon>
        <taxon>Pseudomonadati</taxon>
        <taxon>Bacteroidota</taxon>
        <taxon>Flavobacteriia</taxon>
        <taxon>Flavobacteriales</taxon>
        <taxon>Weeksellaceae</taxon>
        <taxon>Chryseobacterium group</taxon>
        <taxon>Chryseobacterium</taxon>
    </lineage>
</organism>
<dbReference type="AlphaFoldDB" id="A0A511YCM5"/>
<proteinExistence type="predicted"/>